<reference evidence="3" key="1">
    <citation type="submission" date="2025-08" db="UniProtKB">
        <authorList>
            <consortium name="RefSeq"/>
        </authorList>
    </citation>
    <scope>IDENTIFICATION</scope>
    <source>
        <strain evidence="3">11010-0011.00</strain>
        <tissue evidence="3">Whole body</tissue>
    </source>
</reference>
<dbReference type="RefSeq" id="XP_030381873.1">
    <property type="nucleotide sequence ID" value="XM_030526013.1"/>
</dbReference>
<evidence type="ECO:0000313" key="2">
    <source>
        <dbReference type="Proteomes" id="UP000504634"/>
    </source>
</evidence>
<sequence length="338" mass="38882">MRLGCCGGAGGNSSCNPCCCPPPSGHRPRELLRSLDKIGWYERCMRNCNACFTTPEAQRRTCNNTCQRNRNIVEALCYLFNCPLYQLMTTLFRLANYHIMAMDKFHRDCNWEVMANVQAPYTEMHDLEIYDSMYDRCGISIDPLDKNNMFKVLRMMFLTTILSIDQQQYLMRMLQRLNDHALFRVNLERLLKTLEQVDIKELVCSIIEQDRLCANFYSARQCTELCALYRKVASTDKMEIIRRRRIKKAKKVPKKPKRCRRVPGTQIYCVRKVPDSSEDFASPRGDPLLNSTSPVGAAGPTRGAGQARCPRVSTTLRPKPKNDCPPPKRASTPQKRSF</sequence>
<dbReference type="GeneID" id="115629534"/>
<name>A0A6J2U323_DROLE</name>
<dbReference type="AlphaFoldDB" id="A0A6J2U323"/>
<evidence type="ECO:0000256" key="1">
    <source>
        <dbReference type="SAM" id="MobiDB-lite"/>
    </source>
</evidence>
<protein>
    <submittedName>
        <fullName evidence="3">Uncharacterized protein LOC115629534</fullName>
    </submittedName>
</protein>
<gene>
    <name evidence="3" type="primary">LOC115629534</name>
</gene>
<accession>A0A6J2U323</accession>
<proteinExistence type="predicted"/>
<evidence type="ECO:0000313" key="3">
    <source>
        <dbReference type="RefSeq" id="XP_030381873.1"/>
    </source>
</evidence>
<dbReference type="Proteomes" id="UP000504634">
    <property type="component" value="Unplaced"/>
</dbReference>
<keyword evidence="2" id="KW-1185">Reference proteome</keyword>
<organism evidence="2 3">
    <name type="scientific">Drosophila lebanonensis</name>
    <name type="common">Fruit fly</name>
    <name type="synonym">Scaptodrosophila lebanonensis</name>
    <dbReference type="NCBI Taxonomy" id="7225"/>
    <lineage>
        <taxon>Eukaryota</taxon>
        <taxon>Metazoa</taxon>
        <taxon>Ecdysozoa</taxon>
        <taxon>Arthropoda</taxon>
        <taxon>Hexapoda</taxon>
        <taxon>Insecta</taxon>
        <taxon>Pterygota</taxon>
        <taxon>Neoptera</taxon>
        <taxon>Endopterygota</taxon>
        <taxon>Diptera</taxon>
        <taxon>Brachycera</taxon>
        <taxon>Muscomorpha</taxon>
        <taxon>Ephydroidea</taxon>
        <taxon>Drosophilidae</taxon>
        <taxon>Scaptodrosophila</taxon>
    </lineage>
</organism>
<feature type="region of interest" description="Disordered" evidence="1">
    <location>
        <begin position="276"/>
        <end position="338"/>
    </location>
</feature>
<dbReference type="OrthoDB" id="7861362at2759"/>